<feature type="compositionally biased region" description="Basic residues" evidence="1">
    <location>
        <begin position="28"/>
        <end position="37"/>
    </location>
</feature>
<dbReference type="Proteomes" id="UP000827724">
    <property type="component" value="Unassembled WGS sequence"/>
</dbReference>
<protein>
    <submittedName>
        <fullName evidence="2">Uncharacterized protein</fullName>
    </submittedName>
</protein>
<sequence length="201" mass="21092">MLPLREIHNVKTPVGVGVSSPEAGKAKWSNHSHREHMSKRDAIAKKSGLGSDGHPGTLSGGSDGVAPLSSSPTRFLSRLTLEASLDDRPQPSDTPTQKAGYQSEAAPSSSPCARRKEGTPRATASKQKRRQSCKPVSPVVAQITAAIAQQQPKQPTRHAPAVLAVIEDSSYETSDELPHAYRVTSGGGKPASPTGLVDGSF</sequence>
<dbReference type="AlphaFoldDB" id="A0A9P8QQF6"/>
<feature type="region of interest" description="Disordered" evidence="1">
    <location>
        <begin position="170"/>
        <end position="201"/>
    </location>
</feature>
<feature type="region of interest" description="Disordered" evidence="1">
    <location>
        <begin position="1"/>
        <end position="137"/>
    </location>
</feature>
<proteinExistence type="predicted"/>
<evidence type="ECO:0000313" key="3">
    <source>
        <dbReference type="Proteomes" id="UP000827724"/>
    </source>
</evidence>
<evidence type="ECO:0000256" key="1">
    <source>
        <dbReference type="SAM" id="MobiDB-lite"/>
    </source>
</evidence>
<accession>A0A9P8QQF6</accession>
<comment type="caution">
    <text evidence="2">The sequence shown here is derived from an EMBL/GenBank/DDBJ whole genome shotgun (WGS) entry which is preliminary data.</text>
</comment>
<evidence type="ECO:0000313" key="2">
    <source>
        <dbReference type="EMBL" id="KAH6609361.1"/>
    </source>
</evidence>
<name>A0A9P8QQF6_9HYPO</name>
<organism evidence="2 3">
    <name type="scientific">Trichoderma cornu-damae</name>
    <dbReference type="NCBI Taxonomy" id="654480"/>
    <lineage>
        <taxon>Eukaryota</taxon>
        <taxon>Fungi</taxon>
        <taxon>Dikarya</taxon>
        <taxon>Ascomycota</taxon>
        <taxon>Pezizomycotina</taxon>
        <taxon>Sordariomycetes</taxon>
        <taxon>Hypocreomycetidae</taxon>
        <taxon>Hypocreales</taxon>
        <taxon>Hypocreaceae</taxon>
        <taxon>Trichoderma</taxon>
    </lineage>
</organism>
<feature type="compositionally biased region" description="Gly residues" evidence="1">
    <location>
        <begin position="50"/>
        <end position="63"/>
    </location>
</feature>
<gene>
    <name evidence="2" type="ORF">Trco_002707</name>
</gene>
<feature type="compositionally biased region" description="Polar residues" evidence="1">
    <location>
        <begin position="91"/>
        <end position="111"/>
    </location>
</feature>
<dbReference type="EMBL" id="JAIWOZ010000002">
    <property type="protein sequence ID" value="KAH6609361.1"/>
    <property type="molecule type" value="Genomic_DNA"/>
</dbReference>
<reference evidence="2" key="1">
    <citation type="submission" date="2021-08" db="EMBL/GenBank/DDBJ databases">
        <title>Chromosome-Level Trichoderma cornu-damae using Hi-C Data.</title>
        <authorList>
            <person name="Kim C.S."/>
        </authorList>
    </citation>
    <scope>NUCLEOTIDE SEQUENCE</scope>
    <source>
        <strain evidence="2">KA19-0412C</strain>
    </source>
</reference>
<keyword evidence="3" id="KW-1185">Reference proteome</keyword>